<dbReference type="Gene3D" id="1.10.620.20">
    <property type="entry name" value="Ribonucleotide Reductase, subunit A"/>
    <property type="match status" value="1"/>
</dbReference>
<dbReference type="Proteomes" id="UP000069620">
    <property type="component" value="Unassembled WGS sequence"/>
</dbReference>
<accession>A0A100W372</accession>
<dbReference type="AlphaFoldDB" id="A0A100W372"/>
<reference evidence="2" key="2">
    <citation type="submission" date="2016-02" db="EMBL/GenBank/DDBJ databases">
        <title>Draft genome sequence of five rapidly growing Mycobacterium species.</title>
        <authorList>
            <person name="Katahira K."/>
            <person name="Gotou Y."/>
            <person name="Iida K."/>
            <person name="Ogura Y."/>
            <person name="Hayashi T."/>
        </authorList>
    </citation>
    <scope>NUCLEOTIDE SEQUENCE [LARGE SCALE GENOMIC DNA]</scope>
    <source>
        <strain evidence="2">JCM15654</strain>
    </source>
</reference>
<dbReference type="InterPro" id="IPR009078">
    <property type="entry name" value="Ferritin-like_SF"/>
</dbReference>
<organism evidence="1 2">
    <name type="scientific">Mycolicibacterium brisbanense</name>
    <dbReference type="NCBI Taxonomy" id="146020"/>
    <lineage>
        <taxon>Bacteria</taxon>
        <taxon>Bacillati</taxon>
        <taxon>Actinomycetota</taxon>
        <taxon>Actinomycetes</taxon>
        <taxon>Mycobacteriales</taxon>
        <taxon>Mycobacteriaceae</taxon>
        <taxon>Mycolicibacterium</taxon>
    </lineage>
</organism>
<protein>
    <submittedName>
        <fullName evidence="1">p-aminobenzoate N-oxygenase AurF</fullName>
    </submittedName>
</protein>
<keyword evidence="2" id="KW-1185">Reference proteome</keyword>
<comment type="caution">
    <text evidence="1">The sequence shown here is derived from an EMBL/GenBank/DDBJ whole genome shotgun (WGS) entry which is preliminary data.</text>
</comment>
<sequence length="306" mass="36024">MTVLSKMSDVPGYEAQRQEMADRLIGGSMRRSYNSEIDIDWDAPQDPDLFYLPPEGVSLYGTPIWEQMTHRERVELSRQEAANLLSRGVWFENTLNQGLLRAMLYQDPTSRNVHYALTEIGDETRHMIMFGRTISAIGARPYRLSKLQAFSVQRLPSLYKGLLLWGAALCGEELLDDLQRRFAHHPQLQPIMAQVFRIHIAEEARHIRYAREGVLRRLQHSTWWERRLAKDLNGIAAFVIRRLMYDKEVYRRCGLDVKEAMRQSRANQQVGAIRQESFRSLYQFMEDNGLMSWISRRFWRYYGFLE</sequence>
<dbReference type="InterPro" id="IPR025859">
    <property type="entry name" value="AurF/CmlI"/>
</dbReference>
<reference evidence="2" key="1">
    <citation type="journal article" date="2016" name="Genome Announc.">
        <title>Draft Genome Sequences of Five Rapidly Growing Mycobacterium Species, M. thermoresistibile, M. fortuitum subsp. acetamidolyticum, M. canariasense, M. brisbanense, and M. novocastrense.</title>
        <authorList>
            <person name="Katahira K."/>
            <person name="Ogura Y."/>
            <person name="Gotoh Y."/>
            <person name="Hayashi T."/>
        </authorList>
    </citation>
    <scope>NUCLEOTIDE SEQUENCE [LARGE SCALE GENOMIC DNA]</scope>
    <source>
        <strain evidence="2">JCM15654</strain>
    </source>
</reference>
<dbReference type="Pfam" id="PF11583">
    <property type="entry name" value="AurF"/>
    <property type="match status" value="1"/>
</dbReference>
<dbReference type="EMBL" id="BCSX01000044">
    <property type="protein sequence ID" value="GAS90794.1"/>
    <property type="molecule type" value="Genomic_DNA"/>
</dbReference>
<proteinExistence type="predicted"/>
<dbReference type="STRING" id="146020.RMCB_4890"/>
<dbReference type="GO" id="GO:0016491">
    <property type="term" value="F:oxidoreductase activity"/>
    <property type="evidence" value="ECO:0007669"/>
    <property type="project" value="InterPro"/>
</dbReference>
<gene>
    <name evidence="1" type="ORF">RMCB_4890</name>
</gene>
<dbReference type="RefSeq" id="WP_029370908.1">
    <property type="nucleotide sequence ID" value="NZ_BCSX01000044.1"/>
</dbReference>
<evidence type="ECO:0000313" key="2">
    <source>
        <dbReference type="Proteomes" id="UP000069620"/>
    </source>
</evidence>
<dbReference type="SUPFAM" id="SSF47240">
    <property type="entry name" value="Ferritin-like"/>
    <property type="match status" value="1"/>
</dbReference>
<dbReference type="InterPro" id="IPR012348">
    <property type="entry name" value="RNR-like"/>
</dbReference>
<name>A0A100W372_9MYCO</name>
<evidence type="ECO:0000313" key="1">
    <source>
        <dbReference type="EMBL" id="GAS90794.1"/>
    </source>
</evidence>